<dbReference type="InterPro" id="IPR052981">
    <property type="entry name" value="Ingression_C2_domain"/>
</dbReference>
<feature type="compositionally biased region" description="Low complexity" evidence="1">
    <location>
        <begin position="740"/>
        <end position="757"/>
    </location>
</feature>
<feature type="compositionally biased region" description="Low complexity" evidence="1">
    <location>
        <begin position="833"/>
        <end position="847"/>
    </location>
</feature>
<dbReference type="CDD" id="cd08681">
    <property type="entry name" value="C2_fungal_Inn1p-like"/>
    <property type="match status" value="1"/>
</dbReference>
<sequence length="1187" mass="127426">MSTKPKGTPFNGAHTAGIFSDMSIDGPIIGTLVLVVDRAKNLPNRKTIGKQDPYCAARLGKEAKKTNTDIRGGQTPRWDQELRFTVHDSPDYYQLKVSVFSDDKKTELIGENWVDLRDIVVAGGGQNDQWQPLQCRGKYAGEIRIEITYYDSRPKPKPAAPAASGVAAPAATVSNTGSARGRPTAELSGPNTMGPRALGAANPPKRRPLPSDPVTGQAPVQPQPVARAPSPAPAPAPVPAPAPAPVAVAPPLQAAPAAAPAPVPSPAFIQQQQQAPQHMQTPPRQQPNQPTTYTPSQSPLPSTNYSSNSASPQPVLYQQQPPAPMAPAVQHPDYHDQGAYNMTGPDGAYDSGVLPVTHQHQQQGRHQSHHSHHSHHGHHGHPVHAHDKSQYGNRDFAPEVEDYQQPPYDQQLQQQQQQQQQHHHQESRDYRFDGSPAHIVAPSNMAPAFEDPSYAQPVNDRPPPPPAHRSRNNSSGAPAPDAAFRSSFGAKDNTPAMRREVLRSEAHRHSISSAYPGRPTYRPLEAAPAPSAPAPDPTYQPPPPRHLSRGSSFDGQYNGDLDNASEASSALVASSFRKSTNRPPMPTVPQEQHQEHPSYDYESQGFGKVPSPAPLNLGGNRSSFSASPAPIYNSSSSQHRQSDAGTYMRRSPSPMAPHEYRRSPSPLPGPPAPTSYDTYGSHDDPYRRSSYSELDSTRHRENSEAYMLPAVPASLVPGVDPSLALELRSRIHSEDRRNEQPAPAAQPQQQQQQQQPQHRYTMSAASVMETPPRATPLHGRHKADGSSRASFDYDYNEPSQSQNYTPQRSQFSQSYNTPPQQTTQPPPSRYDRSPGPYSSGVPSPAVYDRTQGASPKPRHTIKRKSVSPAPASVSPQEGERRMSGIPFGPDSYDALNPALAAAKDPVRPDYNEASGKIIAHDGREIDPSDHLPVESWAPEPEPKPPKPESATASPADHSISASGRKQLRIAGRPQSSMGSSGITFSSADDPGTTYTPTGRNRLQKKSNRQSVAAIPVSSGTLSSGSPQASTPLAPLTYPRQQQQQDNFTPPRALVRASTFDYPSENHAPTQYGGSPGRTSYGGPAAPPIPAKVPVGGSPYGGASHTGSYRGSSSFTDSGAGGYADDGDRSPVMSGALMSTGSAARALPWNDSGAGAGHPGSMGDIALIEEMSRIDLGTGRARRHNGRY</sequence>
<feature type="compositionally biased region" description="Pro residues" evidence="1">
    <location>
        <begin position="230"/>
        <end position="239"/>
    </location>
</feature>
<dbReference type="PANTHER" id="PTHR47052">
    <property type="entry name" value="CONSERVED SERINE PROLINE-RICH PROTEIN (AFU_ORTHOLOGUE AFUA_2G01790)"/>
    <property type="match status" value="1"/>
</dbReference>
<evidence type="ECO:0000256" key="1">
    <source>
        <dbReference type="SAM" id="MobiDB-lite"/>
    </source>
</evidence>
<feature type="compositionally biased region" description="Basic residues" evidence="1">
    <location>
        <begin position="366"/>
        <end position="383"/>
    </location>
</feature>
<dbReference type="InterPro" id="IPR000008">
    <property type="entry name" value="C2_dom"/>
</dbReference>
<feature type="compositionally biased region" description="Basic and acidic residues" evidence="1">
    <location>
        <begin position="727"/>
        <end position="739"/>
    </location>
</feature>
<evidence type="ECO:0000313" key="3">
    <source>
        <dbReference type="EMBL" id="CAK7228785.1"/>
    </source>
</evidence>
<dbReference type="Gene3D" id="2.60.40.150">
    <property type="entry name" value="C2 domain"/>
    <property type="match status" value="1"/>
</dbReference>
<feature type="compositionally biased region" description="Low complexity" evidence="1">
    <location>
        <begin position="266"/>
        <end position="303"/>
    </location>
</feature>
<name>A0ABP0CCA7_9PEZI</name>
<feature type="compositionally biased region" description="Low complexity" evidence="1">
    <location>
        <begin position="564"/>
        <end position="575"/>
    </location>
</feature>
<feature type="compositionally biased region" description="Basic and acidic residues" evidence="1">
    <location>
        <begin position="918"/>
        <end position="932"/>
    </location>
</feature>
<dbReference type="PANTHER" id="PTHR47052:SF3">
    <property type="entry name" value="INGRESSION PROTEIN 1"/>
    <property type="match status" value="1"/>
</dbReference>
<dbReference type="Proteomes" id="UP001642405">
    <property type="component" value="Unassembled WGS sequence"/>
</dbReference>
<feature type="region of interest" description="Disordered" evidence="1">
    <location>
        <begin position="153"/>
        <end position="239"/>
    </location>
</feature>
<dbReference type="Pfam" id="PF00168">
    <property type="entry name" value="C2"/>
    <property type="match status" value="1"/>
</dbReference>
<feature type="compositionally biased region" description="Low complexity" evidence="1">
    <location>
        <begin position="866"/>
        <end position="875"/>
    </location>
</feature>
<protein>
    <recommendedName>
        <fullName evidence="2">C2 domain-containing protein</fullName>
    </recommendedName>
</protein>
<feature type="compositionally biased region" description="Polar residues" evidence="1">
    <location>
        <begin position="619"/>
        <end position="639"/>
    </location>
</feature>
<feature type="region of interest" description="Disordered" evidence="1">
    <location>
        <begin position="407"/>
        <end position="1054"/>
    </location>
</feature>
<feature type="compositionally biased region" description="Basic and acidic residues" evidence="1">
    <location>
        <begin position="423"/>
        <end position="432"/>
    </location>
</feature>
<feature type="compositionally biased region" description="Low complexity" evidence="1">
    <location>
        <begin position="407"/>
        <end position="420"/>
    </location>
</feature>
<organism evidence="3 4">
    <name type="scientific">Sporothrix curviconia</name>
    <dbReference type="NCBI Taxonomy" id="1260050"/>
    <lineage>
        <taxon>Eukaryota</taxon>
        <taxon>Fungi</taxon>
        <taxon>Dikarya</taxon>
        <taxon>Ascomycota</taxon>
        <taxon>Pezizomycotina</taxon>
        <taxon>Sordariomycetes</taxon>
        <taxon>Sordariomycetidae</taxon>
        <taxon>Ophiostomatales</taxon>
        <taxon>Ophiostomataceae</taxon>
        <taxon>Sporothrix</taxon>
    </lineage>
</organism>
<feature type="compositionally biased region" description="Low complexity" evidence="1">
    <location>
        <begin position="160"/>
        <end position="171"/>
    </location>
</feature>
<dbReference type="InterPro" id="IPR037791">
    <property type="entry name" value="C2_fungal_Inn1"/>
</dbReference>
<feature type="region of interest" description="Disordered" evidence="1">
    <location>
        <begin position="256"/>
        <end position="391"/>
    </location>
</feature>
<dbReference type="SMART" id="SM00239">
    <property type="entry name" value="C2"/>
    <property type="match status" value="1"/>
</dbReference>
<feature type="region of interest" description="Disordered" evidence="1">
    <location>
        <begin position="1087"/>
        <end position="1135"/>
    </location>
</feature>
<feature type="compositionally biased region" description="Polar residues" evidence="1">
    <location>
        <begin position="797"/>
        <end position="816"/>
    </location>
</feature>
<evidence type="ECO:0000259" key="2">
    <source>
        <dbReference type="PROSITE" id="PS50004"/>
    </source>
</evidence>
<keyword evidence="4" id="KW-1185">Reference proteome</keyword>
<dbReference type="SUPFAM" id="SSF49562">
    <property type="entry name" value="C2 domain (Calcium/lipid-binding domain, CaLB)"/>
    <property type="match status" value="1"/>
</dbReference>
<feature type="compositionally biased region" description="Low complexity" evidence="1">
    <location>
        <begin position="975"/>
        <end position="986"/>
    </location>
</feature>
<proteinExistence type="predicted"/>
<reference evidence="3 4" key="1">
    <citation type="submission" date="2024-01" db="EMBL/GenBank/DDBJ databases">
        <authorList>
            <person name="Allen C."/>
            <person name="Tagirdzhanova G."/>
        </authorList>
    </citation>
    <scope>NUCLEOTIDE SEQUENCE [LARGE SCALE GENOMIC DNA]</scope>
</reference>
<feature type="compositionally biased region" description="Polar residues" evidence="1">
    <location>
        <begin position="1017"/>
        <end position="1030"/>
    </location>
</feature>
<feature type="compositionally biased region" description="Pro residues" evidence="1">
    <location>
        <begin position="530"/>
        <end position="545"/>
    </location>
</feature>
<feature type="compositionally biased region" description="Basic residues" evidence="1">
    <location>
        <begin position="856"/>
        <end position="865"/>
    </location>
</feature>
<dbReference type="InterPro" id="IPR035892">
    <property type="entry name" value="C2_domain_sf"/>
</dbReference>
<dbReference type="EMBL" id="CAWUHB010000045">
    <property type="protein sequence ID" value="CAK7228785.1"/>
    <property type="molecule type" value="Genomic_DNA"/>
</dbReference>
<gene>
    <name evidence="3" type="ORF">SCUCBS95973_006998</name>
</gene>
<evidence type="ECO:0000313" key="4">
    <source>
        <dbReference type="Proteomes" id="UP001642405"/>
    </source>
</evidence>
<feature type="compositionally biased region" description="Polar residues" evidence="1">
    <location>
        <begin position="1038"/>
        <end position="1047"/>
    </location>
</feature>
<feature type="compositionally biased region" description="Polar residues" evidence="1">
    <location>
        <begin position="1104"/>
        <end position="1115"/>
    </location>
</feature>
<feature type="domain" description="C2" evidence="2">
    <location>
        <begin position="12"/>
        <end position="131"/>
    </location>
</feature>
<accession>A0ABP0CCA7</accession>
<dbReference type="PROSITE" id="PS50004">
    <property type="entry name" value="C2"/>
    <property type="match status" value="1"/>
</dbReference>
<feature type="compositionally biased region" description="Basic and acidic residues" evidence="1">
    <location>
        <begin position="497"/>
        <end position="508"/>
    </location>
</feature>
<comment type="caution">
    <text evidence="3">The sequence shown here is derived from an EMBL/GenBank/DDBJ whole genome shotgun (WGS) entry which is preliminary data.</text>
</comment>
<feature type="compositionally biased region" description="Low complexity" evidence="1">
    <location>
        <begin position="217"/>
        <end position="229"/>
    </location>
</feature>